<evidence type="ECO:0008006" key="4">
    <source>
        <dbReference type="Google" id="ProtNLM"/>
    </source>
</evidence>
<evidence type="ECO:0000313" key="2">
    <source>
        <dbReference type="EMBL" id="MFD1249887.1"/>
    </source>
</evidence>
<dbReference type="Proteomes" id="UP001597229">
    <property type="component" value="Unassembled WGS sequence"/>
</dbReference>
<feature type="region of interest" description="Disordered" evidence="1">
    <location>
        <begin position="1"/>
        <end position="21"/>
    </location>
</feature>
<gene>
    <name evidence="2" type="ORF">ACFQ3F_18955</name>
</gene>
<name>A0ABW3W6P1_9ACTN</name>
<reference evidence="3" key="1">
    <citation type="journal article" date="2019" name="Int. J. Syst. Evol. Microbiol.">
        <title>The Global Catalogue of Microorganisms (GCM) 10K type strain sequencing project: providing services to taxonomists for standard genome sequencing and annotation.</title>
        <authorList>
            <consortium name="The Broad Institute Genomics Platform"/>
            <consortium name="The Broad Institute Genome Sequencing Center for Infectious Disease"/>
            <person name="Wu L."/>
            <person name="Ma J."/>
        </authorList>
    </citation>
    <scope>NUCLEOTIDE SEQUENCE [LARGE SCALE GENOMIC DNA]</scope>
    <source>
        <strain evidence="3">CCUG 52478</strain>
    </source>
</reference>
<accession>A0ABW3W6P1</accession>
<organism evidence="2 3">
    <name type="scientific">Nocardioides ginsengisoli</name>
    <dbReference type="NCBI Taxonomy" id="363868"/>
    <lineage>
        <taxon>Bacteria</taxon>
        <taxon>Bacillati</taxon>
        <taxon>Actinomycetota</taxon>
        <taxon>Actinomycetes</taxon>
        <taxon>Propionibacteriales</taxon>
        <taxon>Nocardioidaceae</taxon>
        <taxon>Nocardioides</taxon>
    </lineage>
</organism>
<evidence type="ECO:0000256" key="1">
    <source>
        <dbReference type="SAM" id="MobiDB-lite"/>
    </source>
</evidence>
<comment type="caution">
    <text evidence="2">The sequence shown here is derived from an EMBL/GenBank/DDBJ whole genome shotgun (WGS) entry which is preliminary data.</text>
</comment>
<keyword evidence="3" id="KW-1185">Reference proteome</keyword>
<evidence type="ECO:0000313" key="3">
    <source>
        <dbReference type="Proteomes" id="UP001597229"/>
    </source>
</evidence>
<sequence>MDDQNRGNRHGNGNHGDEDDVRARIVDMLLEKIADDPFPSLPMMVLLEQLLTPEERPAYAAVLMEKVSEARFPSVSMMAHLVEVAQSV</sequence>
<protein>
    <recommendedName>
        <fullName evidence="4">DUF2795 domain-containing protein</fullName>
    </recommendedName>
</protein>
<dbReference type="EMBL" id="JBHTLX010000023">
    <property type="protein sequence ID" value="MFD1249887.1"/>
    <property type="molecule type" value="Genomic_DNA"/>
</dbReference>
<dbReference type="RefSeq" id="WP_367921067.1">
    <property type="nucleotide sequence ID" value="NZ_BAABAC010000040.1"/>
</dbReference>
<proteinExistence type="predicted"/>